<dbReference type="PANTHER" id="PTHR10851">
    <property type="entry name" value="PYRIDOXINE-5-PHOSPHATE OXIDASE"/>
    <property type="match status" value="1"/>
</dbReference>
<dbReference type="SUPFAM" id="SSF50475">
    <property type="entry name" value="FMN-binding split barrel"/>
    <property type="match status" value="1"/>
</dbReference>
<feature type="domain" description="Pyridoxine 5'-phosphate oxidase dimerisation C-terminal" evidence="8">
    <location>
        <begin position="192"/>
        <end position="232"/>
    </location>
</feature>
<comment type="similarity">
    <text evidence="2">Belongs to the pyridoxamine 5'-phosphate oxidase family.</text>
</comment>
<protein>
    <recommendedName>
        <fullName evidence="6">Pyridoxamine 5'-phosphate oxidase</fullName>
        <ecNumber evidence="6">1.4.3.5</ecNumber>
    </recommendedName>
</protein>
<dbReference type="PIRSF" id="PIRSF000190">
    <property type="entry name" value="Pyd_amn-ph_oxd"/>
    <property type="match status" value="1"/>
</dbReference>
<dbReference type="EC" id="1.4.3.5" evidence="6"/>
<keyword evidence="4" id="KW-0288">FMN</keyword>
<accession>A0ABS9K983</accession>
<keyword evidence="10" id="KW-1185">Reference proteome</keyword>
<evidence type="ECO:0000259" key="8">
    <source>
        <dbReference type="Pfam" id="PF10590"/>
    </source>
</evidence>
<dbReference type="EMBL" id="JAKLWS010000002">
    <property type="protein sequence ID" value="MCG2587397.1"/>
    <property type="molecule type" value="Genomic_DNA"/>
</dbReference>
<dbReference type="Gene3D" id="2.30.110.10">
    <property type="entry name" value="Electron Transport, Fmn-binding Protein, Chain A"/>
    <property type="match status" value="1"/>
</dbReference>
<reference evidence="9" key="2">
    <citation type="submission" date="2024-05" db="EMBL/GenBank/DDBJ databases">
        <title>Rhodohalobacter halophilus gen. nov., sp. nov., a moderately halophilic member of the family Balneolaceae.</title>
        <authorList>
            <person name="Xia J."/>
        </authorList>
    </citation>
    <scope>NUCLEOTIDE SEQUENCE</scope>
    <source>
        <strain evidence="9">WB101</strain>
    </source>
</reference>
<evidence type="ECO:0000256" key="3">
    <source>
        <dbReference type="ARBA" id="ARBA00022630"/>
    </source>
</evidence>
<keyword evidence="5 9" id="KW-0560">Oxidoreductase</keyword>
<feature type="domain" description="Pyridoxamine 5'-phosphate oxidase N-terminal" evidence="7">
    <location>
        <begin position="55"/>
        <end position="179"/>
    </location>
</feature>
<evidence type="ECO:0000256" key="4">
    <source>
        <dbReference type="ARBA" id="ARBA00022643"/>
    </source>
</evidence>
<comment type="cofactor">
    <cofactor evidence="1">
        <name>FMN</name>
        <dbReference type="ChEBI" id="CHEBI:58210"/>
    </cofactor>
</comment>
<proteinExistence type="inferred from homology"/>
<dbReference type="InterPro" id="IPR011576">
    <property type="entry name" value="Pyridox_Oxase_N"/>
</dbReference>
<dbReference type="NCBIfam" id="TIGR00558">
    <property type="entry name" value="pdxH"/>
    <property type="match status" value="1"/>
</dbReference>
<evidence type="ECO:0000256" key="1">
    <source>
        <dbReference type="ARBA" id="ARBA00001917"/>
    </source>
</evidence>
<evidence type="ECO:0000313" key="9">
    <source>
        <dbReference type="EMBL" id="MCG2587397.1"/>
    </source>
</evidence>
<dbReference type="NCBIfam" id="NF004231">
    <property type="entry name" value="PRK05679.1"/>
    <property type="match status" value="1"/>
</dbReference>
<dbReference type="PANTHER" id="PTHR10851:SF0">
    <property type="entry name" value="PYRIDOXINE-5'-PHOSPHATE OXIDASE"/>
    <property type="match status" value="1"/>
</dbReference>
<dbReference type="InterPro" id="IPR019576">
    <property type="entry name" value="Pyridoxamine_oxidase_dimer_C"/>
</dbReference>
<evidence type="ECO:0000256" key="5">
    <source>
        <dbReference type="ARBA" id="ARBA00023002"/>
    </source>
</evidence>
<evidence type="ECO:0000313" key="10">
    <source>
        <dbReference type="Proteomes" id="UP001165366"/>
    </source>
</evidence>
<reference evidence="9" key="1">
    <citation type="submission" date="2022-01" db="EMBL/GenBank/DDBJ databases">
        <authorList>
            <person name="Wang Y."/>
        </authorList>
    </citation>
    <scope>NUCLEOTIDE SEQUENCE</scope>
    <source>
        <strain evidence="9">WB101</strain>
    </source>
</reference>
<name>A0ABS9K983_9BACT</name>
<dbReference type="InterPro" id="IPR019740">
    <property type="entry name" value="Pyridox_Oxase_CS"/>
</dbReference>
<comment type="caution">
    <text evidence="9">The sequence shown here is derived from an EMBL/GenBank/DDBJ whole genome shotgun (WGS) entry which is preliminary data.</text>
</comment>
<sequence length="232" mass="27293">MGKISRFIKRWTPAREELKDTKQAIAMIRREYEGIPLDKKSVDPNPFKQFSAWFEKAVRDVSLDANAMTLSTVSEDGQPATRTVLLKEFDESGFVFYTNYRSRKGHHIQNNSRVSMTLFWPELMRQIHVEGNAQKVPETQSDEYFKSRPVASQLGAWASSQSEEVESRSVLKEKMKEYEKKFVDDIPRPPHWGGFRIVPHRIEFWQGRLNRLHDRICYSLEEEEWVIKRLSP</sequence>
<dbReference type="Pfam" id="PF01243">
    <property type="entry name" value="PNPOx_N"/>
    <property type="match status" value="1"/>
</dbReference>
<dbReference type="Proteomes" id="UP001165366">
    <property type="component" value="Unassembled WGS sequence"/>
</dbReference>
<gene>
    <name evidence="9" type="primary">pdxH</name>
    <name evidence="9" type="ORF">L6773_02385</name>
</gene>
<dbReference type="PROSITE" id="PS01064">
    <property type="entry name" value="PYRIDOX_OXIDASE"/>
    <property type="match status" value="1"/>
</dbReference>
<dbReference type="InterPro" id="IPR012349">
    <property type="entry name" value="Split_barrel_FMN-bd"/>
</dbReference>
<dbReference type="GO" id="GO:0004733">
    <property type="term" value="F:pyridoxamine phosphate oxidase activity"/>
    <property type="evidence" value="ECO:0007669"/>
    <property type="project" value="UniProtKB-EC"/>
</dbReference>
<evidence type="ECO:0000256" key="2">
    <source>
        <dbReference type="ARBA" id="ARBA00007301"/>
    </source>
</evidence>
<evidence type="ECO:0000259" key="7">
    <source>
        <dbReference type="Pfam" id="PF01243"/>
    </source>
</evidence>
<dbReference type="InterPro" id="IPR000659">
    <property type="entry name" value="Pyridox_Oxase"/>
</dbReference>
<evidence type="ECO:0000256" key="6">
    <source>
        <dbReference type="NCBIfam" id="TIGR00558"/>
    </source>
</evidence>
<dbReference type="HAMAP" id="MF_01629">
    <property type="entry name" value="PdxH"/>
    <property type="match status" value="1"/>
</dbReference>
<keyword evidence="3" id="KW-0285">Flavoprotein</keyword>
<organism evidence="9 10">
    <name type="scientific">Rhodohalobacter sulfatireducens</name>
    <dbReference type="NCBI Taxonomy" id="2911366"/>
    <lineage>
        <taxon>Bacteria</taxon>
        <taxon>Pseudomonadati</taxon>
        <taxon>Balneolota</taxon>
        <taxon>Balneolia</taxon>
        <taxon>Balneolales</taxon>
        <taxon>Balneolaceae</taxon>
        <taxon>Rhodohalobacter</taxon>
    </lineage>
</organism>
<dbReference type="Pfam" id="PF10590">
    <property type="entry name" value="PNP_phzG_C"/>
    <property type="match status" value="1"/>
</dbReference>